<sequence>MAGLTFGICPAPGIFGLVADAIVWIFLHKGVDALLKWVDDFIFFRYRRGSLLDGSPLYGYDESLIWNIAEDLGWPWAREKFVPFATSFTYIGFLWSLADKTVSLPAVKRTKYLDKLSSWDLGALISLRDVESVIGTLNHVTLVVPHGRSHLPALYRFRASFPASSPPWVRHRVTPTLANAWMPSTKSRYAHAVSQFLDFCSSRDIAPWECLPAPEALLCSFAASFAGKLSGSTIRNKCSALRSWHIQNNAHWFGGTQLNYVLKGAENMRPIHSRVAPRCAVTKPMLDALTGDLNTTSPFDACMLFVASACFWGQICLGELLPVAEKRFAPGSLPTWSDFRVPNENGSRMLHLPRTKCGGVLGEDVMLTRQQECDPISALRLHRALNGGDPLSPLAAYIASDGTRRFMTKHAFLRRCRSILAEKGFPLISGHSFRIGGTTHLLLSGVPPDIVRIMGRWSSDSFLRYWRSLDVIAPLYAEFLVPLLNGDGGRQRPSS</sequence>
<name>A0A8H5H393_9AGAR</name>
<accession>A0A8H5H393</accession>
<evidence type="ECO:0000313" key="3">
    <source>
        <dbReference type="EMBL" id="KAF5376126.1"/>
    </source>
</evidence>
<protein>
    <recommendedName>
        <fullName evidence="5">DNA breaking-rejoining enzyme</fullName>
    </recommendedName>
</protein>
<dbReference type="SUPFAM" id="SSF47823">
    <property type="entry name" value="lambda integrase-like, N-terminal domain"/>
    <property type="match status" value="1"/>
</dbReference>
<keyword evidence="4" id="KW-1185">Reference proteome</keyword>
<organism evidence="3 4">
    <name type="scientific">Tricholomella constricta</name>
    <dbReference type="NCBI Taxonomy" id="117010"/>
    <lineage>
        <taxon>Eukaryota</taxon>
        <taxon>Fungi</taxon>
        <taxon>Dikarya</taxon>
        <taxon>Basidiomycota</taxon>
        <taxon>Agaricomycotina</taxon>
        <taxon>Agaricomycetes</taxon>
        <taxon>Agaricomycetidae</taxon>
        <taxon>Agaricales</taxon>
        <taxon>Tricholomatineae</taxon>
        <taxon>Lyophyllaceae</taxon>
        <taxon>Tricholomella</taxon>
    </lineage>
</organism>
<evidence type="ECO:0000256" key="2">
    <source>
        <dbReference type="ARBA" id="ARBA00023172"/>
    </source>
</evidence>
<dbReference type="Gene3D" id="1.10.443.10">
    <property type="entry name" value="Intergrase catalytic core"/>
    <property type="match status" value="1"/>
</dbReference>
<dbReference type="AlphaFoldDB" id="A0A8H5H393"/>
<dbReference type="SUPFAM" id="SSF56349">
    <property type="entry name" value="DNA breaking-rejoining enzymes"/>
    <property type="match status" value="1"/>
</dbReference>
<evidence type="ECO:0000313" key="4">
    <source>
        <dbReference type="Proteomes" id="UP000565441"/>
    </source>
</evidence>
<gene>
    <name evidence="3" type="ORF">D9615_007677</name>
</gene>
<keyword evidence="2" id="KW-0233">DNA recombination</keyword>
<dbReference type="InterPro" id="IPR013762">
    <property type="entry name" value="Integrase-like_cat_sf"/>
</dbReference>
<dbReference type="OrthoDB" id="3255824at2759"/>
<proteinExistence type="predicted"/>
<keyword evidence="1" id="KW-0238">DNA-binding</keyword>
<evidence type="ECO:0000256" key="1">
    <source>
        <dbReference type="ARBA" id="ARBA00023125"/>
    </source>
</evidence>
<evidence type="ECO:0008006" key="5">
    <source>
        <dbReference type="Google" id="ProtNLM"/>
    </source>
</evidence>
<dbReference type="GO" id="GO:0006310">
    <property type="term" value="P:DNA recombination"/>
    <property type="evidence" value="ECO:0007669"/>
    <property type="project" value="UniProtKB-KW"/>
</dbReference>
<dbReference type="Proteomes" id="UP000565441">
    <property type="component" value="Unassembled WGS sequence"/>
</dbReference>
<dbReference type="GO" id="GO:0003677">
    <property type="term" value="F:DNA binding"/>
    <property type="evidence" value="ECO:0007669"/>
    <property type="project" value="UniProtKB-KW"/>
</dbReference>
<dbReference type="PANTHER" id="PTHR33050:SF7">
    <property type="entry name" value="RIBONUCLEASE H"/>
    <property type="match status" value="1"/>
</dbReference>
<dbReference type="InterPro" id="IPR052055">
    <property type="entry name" value="Hepadnavirus_pol/RT"/>
</dbReference>
<dbReference type="Gene3D" id="1.10.150.130">
    <property type="match status" value="1"/>
</dbReference>
<comment type="caution">
    <text evidence="3">The sequence shown here is derived from an EMBL/GenBank/DDBJ whole genome shotgun (WGS) entry which is preliminary data.</text>
</comment>
<dbReference type="PANTHER" id="PTHR33050">
    <property type="entry name" value="REVERSE TRANSCRIPTASE DOMAIN-CONTAINING PROTEIN"/>
    <property type="match status" value="1"/>
</dbReference>
<reference evidence="3 4" key="1">
    <citation type="journal article" date="2020" name="ISME J.">
        <title>Uncovering the hidden diversity of litter-decomposition mechanisms in mushroom-forming fungi.</title>
        <authorList>
            <person name="Floudas D."/>
            <person name="Bentzer J."/>
            <person name="Ahren D."/>
            <person name="Johansson T."/>
            <person name="Persson P."/>
            <person name="Tunlid A."/>
        </authorList>
    </citation>
    <scope>NUCLEOTIDE SEQUENCE [LARGE SCALE GENOMIC DNA]</scope>
    <source>
        <strain evidence="3 4">CBS 661.87</strain>
    </source>
</reference>
<dbReference type="InterPro" id="IPR011010">
    <property type="entry name" value="DNA_brk_join_enz"/>
</dbReference>
<dbReference type="InterPro" id="IPR010998">
    <property type="entry name" value="Integrase_recombinase_N"/>
</dbReference>
<dbReference type="EMBL" id="JAACJP010000030">
    <property type="protein sequence ID" value="KAF5376126.1"/>
    <property type="molecule type" value="Genomic_DNA"/>
</dbReference>
<dbReference type="GO" id="GO:0015074">
    <property type="term" value="P:DNA integration"/>
    <property type="evidence" value="ECO:0007669"/>
    <property type="project" value="InterPro"/>
</dbReference>